<evidence type="ECO:0000256" key="2">
    <source>
        <dbReference type="SAM" id="Phobius"/>
    </source>
</evidence>
<feature type="transmembrane region" description="Helical" evidence="2">
    <location>
        <begin position="1266"/>
        <end position="1288"/>
    </location>
</feature>
<feature type="compositionally biased region" description="Polar residues" evidence="1">
    <location>
        <begin position="1407"/>
        <end position="1423"/>
    </location>
</feature>
<reference evidence="4 5" key="1">
    <citation type="submission" date="2019-08" db="EMBL/GenBank/DDBJ databases">
        <authorList>
            <person name="Liang Q."/>
        </authorList>
    </citation>
    <scope>NUCLEOTIDE SEQUENCE [LARGE SCALE GENOMIC DNA]</scope>
    <source>
        <strain evidence="4 5">V1718</strain>
    </source>
</reference>
<keyword evidence="2" id="KW-1133">Transmembrane helix</keyword>
<dbReference type="RefSeq" id="WP_146962714.1">
    <property type="nucleotide sequence ID" value="NZ_CP042467.1"/>
</dbReference>
<feature type="signal peptide" evidence="3">
    <location>
        <begin position="1"/>
        <end position="23"/>
    </location>
</feature>
<keyword evidence="3" id="KW-0732">Signal</keyword>
<evidence type="ECO:0000313" key="4">
    <source>
        <dbReference type="EMBL" id="QED29481.1"/>
    </source>
</evidence>
<dbReference type="KEGG" id="bbae:FRD01_20030"/>
<gene>
    <name evidence="4" type="ORF">FRD01_20030</name>
</gene>
<protein>
    <submittedName>
        <fullName evidence="4">Uncharacterized protein</fullName>
    </submittedName>
</protein>
<feature type="transmembrane region" description="Helical" evidence="2">
    <location>
        <begin position="693"/>
        <end position="712"/>
    </location>
</feature>
<dbReference type="OrthoDB" id="220327at2"/>
<keyword evidence="2" id="KW-0812">Transmembrane</keyword>
<feature type="chain" id="PRO_5022845956" evidence="3">
    <location>
        <begin position="24"/>
        <end position="1459"/>
    </location>
</feature>
<feature type="transmembrane region" description="Helical" evidence="2">
    <location>
        <begin position="542"/>
        <end position="562"/>
    </location>
</feature>
<accession>A0A5B8XWD3</accession>
<keyword evidence="5" id="KW-1185">Reference proteome</keyword>
<dbReference type="Proteomes" id="UP000321595">
    <property type="component" value="Chromosome"/>
</dbReference>
<feature type="region of interest" description="Disordered" evidence="1">
    <location>
        <begin position="1376"/>
        <end position="1459"/>
    </location>
</feature>
<feature type="transmembrane region" description="Helical" evidence="2">
    <location>
        <begin position="519"/>
        <end position="535"/>
    </location>
</feature>
<proteinExistence type="predicted"/>
<organism evidence="4 5">
    <name type="scientific">Microvenator marinus</name>
    <dbReference type="NCBI Taxonomy" id="2600177"/>
    <lineage>
        <taxon>Bacteria</taxon>
        <taxon>Deltaproteobacteria</taxon>
        <taxon>Bradymonadales</taxon>
        <taxon>Microvenatoraceae</taxon>
        <taxon>Microvenator</taxon>
    </lineage>
</organism>
<sequence length="1459" mass="162111">MFKRLSLALSACLMVLGASELSAQNTPAIPGPLQSWVGWVLEDVPNLYCPSTPEGKECVWPGELSVSTTSTGASFEYRVFLDTQAEIQLPGNRDYWPQDLSVNRGNETLEVALIERDEVPFLRLPAGEYQVRGRFLWDQAPEVLAIPSSVGRVTLSLSGREIAHPRMSTDSLWLGDKASEKEVGESESVKATIYRKISDDVPLRVITRLQLNVSGKAREVELGNILFEGALPVRVQSSIPTRVPSNGSVSVYVRPGTHTVEIETITPNAVSELSAPTPGPQIYEPQEYWAWEPNELIRSVKLDGATGVDPERTSLPEEWRQFATYLVEPGTKATFTELRRGMAEPSPNLINLRREFWLDLDGQGYSVRDRLSGTINQGWRLNLGQGKLGRVTDTSEGSDLLITKDAESELPGVEIRKPGVNLEAESRLEEALSRLTVVGWNHDVQSLNATIHLPPGWSLLGGSGVDRMPGTWLESWRLWDFFFVLLVALSAGKLLGWRWFPVAILALILSHGHHDAPTWVWVVLLATLALLRVLPEGLIRKAVIALRIVALVSLAIILAPFVRDQVRWAVHPQVADPQFQTMDSSFGGFDADRSMAPMAPAAEMEPMQEQDEASEDFFAVSKIDSMERGYGGSASSGKKEKKWALQQVDPNAVVQTGYGVPTWSWTTWRLVWVGPVRQDHEIRLYLLGPLANAGLNFVRVALLILLALLMISRRDMTATRSKTMAAALVMLLAGTANAAEPPPIEPIPIQNNANLNANLIPLPSPGTPEGNQLLEELKRRLVKSQECSGECVVVSRADISVRELNFRMRAEVFAERDASWTLPGPADPLTLSRVALNGTTTNQLRREENGLVLVRVPQGRNIIEVEGVLVNRNSLTIQFHADTKPRYVTFRSSDWTVDGIGPSGLPDSSLQLTRQSGQAASDAALTAELPPYFFVERTWELGLPWQIRTVIRRQDASRPQLLKFTIGEQEKVISDGIRTEQREALVDFARGVSVVEFLSEIPISESVNISAPLDKPWTETWRVQCSQMWRCDFSELPRISDVNNGVYEPLWKPWPSESLVVSVSRPDATEGPATTVDKVSYALTPGKRLLQGKLEVEIRSSTATNYEITLPEGAELQRVFLGGAERSIRPRDSKVSLPIVPGKSQYVLEWQQPWERSFKEQVPAVKLGSDSVNVETTIEVGEDRWLIWVSGPQWGPAILFWPHLLTLLLIALLLGRIPHIPVKTWEWLLLVIGLSQVPVVAGLPIVLWFVLLSLRQRQPADEWWKFDLSQLGLVGLTLVAAGALYGAIHTNLLFDVDMQVEGARSSNRLLRWYMDQSAPALAEPALYSLPILVWRILMFLWAFWLVSRLISWVKWGWSAFSEGGLWKSKPKLAVARPRTQTEAGSPVPPSGLEPTRKEHGTLPGVRTPSQEEPNVQRRNTPSHTDVMPSRKTPTAPESTADEPTPFSPPQSEAEDDSKD</sequence>
<dbReference type="EMBL" id="CP042467">
    <property type="protein sequence ID" value="QED29481.1"/>
    <property type="molecule type" value="Genomic_DNA"/>
</dbReference>
<name>A0A5B8XWD3_9DELT</name>
<evidence type="ECO:0000256" key="3">
    <source>
        <dbReference type="SAM" id="SignalP"/>
    </source>
</evidence>
<feature type="transmembrane region" description="Helical" evidence="2">
    <location>
        <begin position="1325"/>
        <end position="1346"/>
    </location>
</feature>
<feature type="transmembrane region" description="Helical" evidence="2">
    <location>
        <begin position="1194"/>
        <end position="1215"/>
    </location>
</feature>
<feature type="transmembrane region" description="Helical" evidence="2">
    <location>
        <begin position="1227"/>
        <end position="1254"/>
    </location>
</feature>
<keyword evidence="2" id="KW-0472">Membrane</keyword>
<evidence type="ECO:0000313" key="5">
    <source>
        <dbReference type="Proteomes" id="UP000321595"/>
    </source>
</evidence>
<evidence type="ECO:0000256" key="1">
    <source>
        <dbReference type="SAM" id="MobiDB-lite"/>
    </source>
</evidence>